<dbReference type="RefSeq" id="WP_074787941.1">
    <property type="nucleotide sequence ID" value="NZ_FOBO01000020.1"/>
</dbReference>
<proteinExistence type="predicted"/>
<feature type="signal peptide" evidence="1">
    <location>
        <begin position="1"/>
        <end position="23"/>
    </location>
</feature>
<evidence type="ECO:0000313" key="2">
    <source>
        <dbReference type="EMBL" id="SEN54898.1"/>
    </source>
</evidence>
<evidence type="ECO:0000313" key="3">
    <source>
        <dbReference type="Proteomes" id="UP000182160"/>
    </source>
</evidence>
<organism evidence="2 3">
    <name type="scientific">Roseovarius tolerans</name>
    <dbReference type="NCBI Taxonomy" id="74031"/>
    <lineage>
        <taxon>Bacteria</taxon>
        <taxon>Pseudomonadati</taxon>
        <taxon>Pseudomonadota</taxon>
        <taxon>Alphaproteobacteria</taxon>
        <taxon>Rhodobacterales</taxon>
        <taxon>Roseobacteraceae</taxon>
        <taxon>Roseovarius</taxon>
    </lineage>
</organism>
<dbReference type="EMBL" id="FOBO01000020">
    <property type="protein sequence ID" value="SEN54898.1"/>
    <property type="molecule type" value="Genomic_DNA"/>
</dbReference>
<dbReference type="Proteomes" id="UP000182160">
    <property type="component" value="Unassembled WGS sequence"/>
</dbReference>
<protein>
    <submittedName>
        <fullName evidence="2">Uncharacterized protein</fullName>
    </submittedName>
</protein>
<feature type="chain" id="PRO_5010165749" evidence="1">
    <location>
        <begin position="24"/>
        <end position="109"/>
    </location>
</feature>
<dbReference type="AlphaFoldDB" id="A0A1H8HHA3"/>
<accession>A0A1H8HHA3</accession>
<reference evidence="2 3" key="1">
    <citation type="submission" date="2016-10" db="EMBL/GenBank/DDBJ databases">
        <authorList>
            <person name="de Groot N.N."/>
        </authorList>
    </citation>
    <scope>NUCLEOTIDE SEQUENCE [LARGE SCALE GENOMIC DNA]</scope>
    <source>
        <strain evidence="2 3">DSM 11457</strain>
    </source>
</reference>
<evidence type="ECO:0000256" key="1">
    <source>
        <dbReference type="SAM" id="SignalP"/>
    </source>
</evidence>
<gene>
    <name evidence="2" type="ORF">SAMN04488077_12022</name>
</gene>
<keyword evidence="1" id="KW-0732">Signal</keyword>
<name>A0A1H8HHA3_9RHOB</name>
<sequence>MSRGSNILAASAALFALAAPAVAGNMADCTYKGSISGKTATIVVQGSEPVSYRWGNYNAKKVSQDGNTIYIDAATLANLSVGATQSGKPAFQGVWRYKGNNENVTFICR</sequence>